<evidence type="ECO:0000256" key="1">
    <source>
        <dbReference type="ARBA" id="ARBA00006479"/>
    </source>
</evidence>
<feature type="domain" description="HTH marR-type" evidence="2">
    <location>
        <begin position="22"/>
        <end position="68"/>
    </location>
</feature>
<organism evidence="3 4">
    <name type="scientific">Pseudooceanicola nitratireducens</name>
    <dbReference type="NCBI Taxonomy" id="517719"/>
    <lineage>
        <taxon>Bacteria</taxon>
        <taxon>Pseudomonadati</taxon>
        <taxon>Pseudomonadota</taxon>
        <taxon>Alphaproteobacteria</taxon>
        <taxon>Rhodobacterales</taxon>
        <taxon>Paracoccaceae</taxon>
        <taxon>Pseudooceanicola</taxon>
    </lineage>
</organism>
<accession>A0A1I1J231</accession>
<evidence type="ECO:0000313" key="4">
    <source>
        <dbReference type="Proteomes" id="UP000231644"/>
    </source>
</evidence>
<dbReference type="STRING" id="517719.SAMN05421762_0816"/>
<dbReference type="InterPro" id="IPR043129">
    <property type="entry name" value="ATPase_NBD"/>
</dbReference>
<dbReference type="RefSeq" id="WP_093450688.1">
    <property type="nucleotide sequence ID" value="NZ_FNZG01000002.1"/>
</dbReference>
<dbReference type="InterPro" id="IPR000600">
    <property type="entry name" value="ROK"/>
</dbReference>
<dbReference type="SUPFAM" id="SSF53067">
    <property type="entry name" value="Actin-like ATPase domain"/>
    <property type="match status" value="1"/>
</dbReference>
<dbReference type="Pfam" id="PF12802">
    <property type="entry name" value="MarR_2"/>
    <property type="match status" value="1"/>
</dbReference>
<dbReference type="InterPro" id="IPR036390">
    <property type="entry name" value="WH_DNA-bd_sf"/>
</dbReference>
<sequence>MSLIESTTDPRLALVPRPENERLILSLVREHRGMSKAEIARATGLSAQSATNIVNRLEAEGLLRAGKSVRGKVGQPSKPYLINAEGALTIGVKVGRQSVEIATMGFDYEIIEHRQFRYEYPVYEAVRDHIFAAMQALIDDLGPARARRILGVGLALPEGLSSWESAIGAPRGLMAPWDEADLRAEIEAAFGLAVSKMNDASAACLAALKVGKTTEARSFLYIYVGTFAGGGLAIDGRVYEGMSGNASAIGSLPMKVVASGPGDQLIGSASLQVLEEKAAQAGIDPQVFYQDAPLSAAAEDVLTAWEAVAAPALAFSFVAGQAILDVEVMVLDTSLAHALRARLVDATIAALVHYDTRGLRPFRIIAGDGGVRARSIGSALLPFQAVTEYDLM</sequence>
<dbReference type="InterPro" id="IPR000835">
    <property type="entry name" value="HTH_MarR-typ"/>
</dbReference>
<dbReference type="CDD" id="cd23763">
    <property type="entry name" value="ASKHA_ATPase_ROK"/>
    <property type="match status" value="1"/>
</dbReference>
<keyword evidence="4" id="KW-1185">Reference proteome</keyword>
<proteinExistence type="inferred from homology"/>
<evidence type="ECO:0000313" key="3">
    <source>
        <dbReference type="EMBL" id="SFC40678.1"/>
    </source>
</evidence>
<dbReference type="OrthoDB" id="49685at2"/>
<dbReference type="Pfam" id="PF00480">
    <property type="entry name" value="ROK"/>
    <property type="match status" value="1"/>
</dbReference>
<dbReference type="SUPFAM" id="SSF46785">
    <property type="entry name" value="Winged helix' DNA-binding domain"/>
    <property type="match status" value="1"/>
</dbReference>
<dbReference type="Gene3D" id="1.10.10.10">
    <property type="entry name" value="Winged helix-like DNA-binding domain superfamily/Winged helix DNA-binding domain"/>
    <property type="match status" value="1"/>
</dbReference>
<protein>
    <submittedName>
        <fullName evidence="3">Transcriptional regulator, MarR family</fullName>
    </submittedName>
</protein>
<reference evidence="3 4" key="1">
    <citation type="submission" date="2016-10" db="EMBL/GenBank/DDBJ databases">
        <authorList>
            <person name="de Groot N.N."/>
        </authorList>
    </citation>
    <scope>NUCLEOTIDE SEQUENCE [LARGE SCALE GENOMIC DNA]</scope>
    <source>
        <strain evidence="3 4">DSM 29619</strain>
    </source>
</reference>
<gene>
    <name evidence="3" type="ORF">SAMN05421762_0816</name>
</gene>
<dbReference type="AlphaFoldDB" id="A0A1I1J231"/>
<dbReference type="Proteomes" id="UP000231644">
    <property type="component" value="Unassembled WGS sequence"/>
</dbReference>
<dbReference type="Gene3D" id="3.30.420.40">
    <property type="match status" value="2"/>
</dbReference>
<evidence type="ECO:0000259" key="2">
    <source>
        <dbReference type="Pfam" id="PF12802"/>
    </source>
</evidence>
<comment type="similarity">
    <text evidence="1">Belongs to the ROK (NagC/XylR) family.</text>
</comment>
<dbReference type="InterPro" id="IPR036388">
    <property type="entry name" value="WH-like_DNA-bd_sf"/>
</dbReference>
<name>A0A1I1J231_9RHOB</name>
<dbReference type="EMBL" id="FOLX01000001">
    <property type="protein sequence ID" value="SFC40678.1"/>
    <property type="molecule type" value="Genomic_DNA"/>
</dbReference>
<dbReference type="PANTHER" id="PTHR18964">
    <property type="entry name" value="ROK (REPRESSOR, ORF, KINASE) FAMILY"/>
    <property type="match status" value="1"/>
</dbReference>
<dbReference type="PANTHER" id="PTHR18964:SF149">
    <property type="entry name" value="BIFUNCTIONAL UDP-N-ACETYLGLUCOSAMINE 2-EPIMERASE_N-ACETYLMANNOSAMINE KINASE"/>
    <property type="match status" value="1"/>
</dbReference>